<dbReference type="InterPro" id="IPR050962">
    <property type="entry name" value="Phosphate-bind_PstS"/>
</dbReference>
<evidence type="ECO:0000256" key="8">
    <source>
        <dbReference type="SAM" id="SignalP"/>
    </source>
</evidence>
<gene>
    <name evidence="10" type="primary">pstS</name>
    <name evidence="10" type="ORF">EH240_07490</name>
</gene>
<dbReference type="RefSeq" id="WP_124996769.1">
    <property type="nucleotide sequence ID" value="NZ_RQXT01000006.1"/>
</dbReference>
<dbReference type="NCBIfam" id="TIGR00975">
    <property type="entry name" value="3a0107s03"/>
    <property type="match status" value="1"/>
</dbReference>
<dbReference type="AlphaFoldDB" id="A0A3P3G2D4"/>
<protein>
    <recommendedName>
        <fullName evidence="4 7">Phosphate-binding protein PstS</fullName>
    </recommendedName>
</protein>
<evidence type="ECO:0000256" key="6">
    <source>
        <dbReference type="ARBA" id="ARBA00022592"/>
    </source>
</evidence>
<evidence type="ECO:0000256" key="7">
    <source>
        <dbReference type="PIRNR" id="PIRNR002756"/>
    </source>
</evidence>
<organism evidence="10 11">
    <name type="scientific">Mesorhizobium tamadayense</name>
    <dbReference type="NCBI Taxonomy" id="425306"/>
    <lineage>
        <taxon>Bacteria</taxon>
        <taxon>Pseudomonadati</taxon>
        <taxon>Pseudomonadota</taxon>
        <taxon>Alphaproteobacteria</taxon>
        <taxon>Hyphomicrobiales</taxon>
        <taxon>Phyllobacteriaceae</taxon>
        <taxon>Mesorhizobium</taxon>
    </lineage>
</organism>
<dbReference type="EMBL" id="RQXT01000006">
    <property type="protein sequence ID" value="RRI04986.1"/>
    <property type="molecule type" value="Genomic_DNA"/>
</dbReference>
<evidence type="ECO:0000256" key="1">
    <source>
        <dbReference type="ARBA" id="ARBA00002841"/>
    </source>
</evidence>
<dbReference type="Proteomes" id="UP000273786">
    <property type="component" value="Unassembled WGS sequence"/>
</dbReference>
<keyword evidence="5 7" id="KW-0813">Transport</keyword>
<dbReference type="PIRSF" id="PIRSF002756">
    <property type="entry name" value="PstS"/>
    <property type="match status" value="1"/>
</dbReference>
<dbReference type="CDD" id="cd13565">
    <property type="entry name" value="PBP2_PstS"/>
    <property type="match status" value="1"/>
</dbReference>
<proteinExistence type="inferred from homology"/>
<dbReference type="PANTHER" id="PTHR42996:SF1">
    <property type="entry name" value="PHOSPHATE-BINDING PROTEIN PSTS"/>
    <property type="match status" value="1"/>
</dbReference>
<dbReference type="GO" id="GO:0043190">
    <property type="term" value="C:ATP-binding cassette (ABC) transporter complex"/>
    <property type="evidence" value="ECO:0007669"/>
    <property type="project" value="InterPro"/>
</dbReference>
<comment type="subunit">
    <text evidence="3 7">The complex is composed of two ATP-binding proteins (PstB), two transmembrane proteins (PstC and PstA) and a solute-binding protein (PstS).</text>
</comment>
<name>A0A3P3G2D4_9HYPH</name>
<evidence type="ECO:0000313" key="10">
    <source>
        <dbReference type="EMBL" id="RRI04986.1"/>
    </source>
</evidence>
<keyword evidence="11" id="KW-1185">Reference proteome</keyword>
<feature type="chain" id="PRO_5017970436" description="Phosphate-binding protein PstS" evidence="8">
    <location>
        <begin position="28"/>
        <end position="352"/>
    </location>
</feature>
<evidence type="ECO:0000256" key="2">
    <source>
        <dbReference type="ARBA" id="ARBA00008725"/>
    </source>
</evidence>
<feature type="signal peptide" evidence="8">
    <location>
        <begin position="1"/>
        <end position="27"/>
    </location>
</feature>
<dbReference type="Gene3D" id="3.40.190.10">
    <property type="entry name" value="Periplasmic binding protein-like II"/>
    <property type="match status" value="2"/>
</dbReference>
<accession>A0A3P3G2D4</accession>
<evidence type="ECO:0000256" key="5">
    <source>
        <dbReference type="ARBA" id="ARBA00022448"/>
    </source>
</evidence>
<feature type="domain" description="PBP" evidence="9">
    <location>
        <begin position="27"/>
        <end position="309"/>
    </location>
</feature>
<dbReference type="NCBIfam" id="NF008171">
    <property type="entry name" value="PRK10918.1"/>
    <property type="match status" value="1"/>
</dbReference>
<keyword evidence="8" id="KW-0732">Signal</keyword>
<sequence length="352" mass="37010">MRHFIRSAAVAIAMAAASALSLSAAMAADISGAGATFPYPIYAKWADAYKKETGIGLNYQSIGSGGGIKQIKAKTVTFGASDAPLKGEELDSTGLAQFPMVMGGIVPVVNLEGIKPGELVLDGPTLADIFLGKITNWNDEAIKKLNPDVKLPDQAIAVVHRSDGSGTTFNFTYYLGDVSADWKEKVGVDKAVEWPVGIGAKGNEGVANNVAQTGGAIGYVEYAYAKQNKLTYTDLVNKDGKKVEPTAAAFSAAAANADWSSQPGYGVILANQPGAESWPMTAATWILVYKKPDDAAATGEALKFFAWSYAKGDDMAGQLDYVPMPDAVVKSVEEMWGKDIVDASGKPLYSGM</sequence>
<evidence type="ECO:0000256" key="4">
    <source>
        <dbReference type="ARBA" id="ARBA00021889"/>
    </source>
</evidence>
<reference evidence="10 11" key="1">
    <citation type="submission" date="2018-11" db="EMBL/GenBank/DDBJ databases">
        <title>the genome of Mesorhizobium tamadayense DSM 28320.</title>
        <authorList>
            <person name="Gao J."/>
        </authorList>
    </citation>
    <scope>NUCLEOTIDE SEQUENCE [LARGE SCALE GENOMIC DNA]</scope>
    <source>
        <strain evidence="10 11">DSM 28320</strain>
    </source>
</reference>
<dbReference type="SUPFAM" id="SSF53850">
    <property type="entry name" value="Periplasmic binding protein-like II"/>
    <property type="match status" value="1"/>
</dbReference>
<dbReference type="InterPro" id="IPR005673">
    <property type="entry name" value="ABC_phos-bd_PstS"/>
</dbReference>
<comment type="caution">
    <text evidence="10">The sequence shown here is derived from an EMBL/GenBank/DDBJ whole genome shotgun (WGS) entry which is preliminary data.</text>
</comment>
<dbReference type="GO" id="GO:0035435">
    <property type="term" value="P:phosphate ion transmembrane transport"/>
    <property type="evidence" value="ECO:0007669"/>
    <property type="project" value="InterPro"/>
</dbReference>
<evidence type="ECO:0000313" key="11">
    <source>
        <dbReference type="Proteomes" id="UP000273786"/>
    </source>
</evidence>
<comment type="similarity">
    <text evidence="2 7">Belongs to the PstS family.</text>
</comment>
<dbReference type="InterPro" id="IPR024370">
    <property type="entry name" value="PBP_domain"/>
</dbReference>
<dbReference type="OrthoDB" id="9801510at2"/>
<dbReference type="GO" id="GO:0042301">
    <property type="term" value="F:phosphate ion binding"/>
    <property type="evidence" value="ECO:0007669"/>
    <property type="project" value="InterPro"/>
</dbReference>
<evidence type="ECO:0000259" key="9">
    <source>
        <dbReference type="Pfam" id="PF12849"/>
    </source>
</evidence>
<comment type="function">
    <text evidence="1 7">Part of the ABC transporter complex PstSACB involved in phosphate import.</text>
</comment>
<dbReference type="Pfam" id="PF12849">
    <property type="entry name" value="PBP_like_2"/>
    <property type="match status" value="1"/>
</dbReference>
<keyword evidence="6 7" id="KW-0592">Phosphate transport</keyword>
<evidence type="ECO:0000256" key="3">
    <source>
        <dbReference type="ARBA" id="ARBA00011529"/>
    </source>
</evidence>
<dbReference type="PANTHER" id="PTHR42996">
    <property type="entry name" value="PHOSPHATE-BINDING PROTEIN PSTS"/>
    <property type="match status" value="1"/>
</dbReference>